<keyword evidence="2" id="KW-0472">Membrane</keyword>
<protein>
    <submittedName>
        <fullName evidence="5">Diguanylate cyclase (GGDEF)-like protein/PAS domain S-box-containing protein</fullName>
    </submittedName>
</protein>
<dbReference type="PANTHER" id="PTHR44757">
    <property type="entry name" value="DIGUANYLATE CYCLASE DGCP"/>
    <property type="match status" value="1"/>
</dbReference>
<dbReference type="EMBL" id="JACIBU010000002">
    <property type="protein sequence ID" value="MBB3678481.1"/>
    <property type="molecule type" value="Genomic_DNA"/>
</dbReference>
<dbReference type="InterPro" id="IPR043128">
    <property type="entry name" value="Rev_trsase/Diguanyl_cyclase"/>
</dbReference>
<dbReference type="Pfam" id="PF08448">
    <property type="entry name" value="PAS_4"/>
    <property type="match status" value="1"/>
</dbReference>
<dbReference type="NCBIfam" id="TIGR00229">
    <property type="entry name" value="sensory_box"/>
    <property type="match status" value="1"/>
</dbReference>
<proteinExistence type="predicted"/>
<dbReference type="InterPro" id="IPR001633">
    <property type="entry name" value="EAL_dom"/>
</dbReference>
<dbReference type="InterPro" id="IPR029787">
    <property type="entry name" value="Nucleotide_cyclase"/>
</dbReference>
<dbReference type="InterPro" id="IPR035965">
    <property type="entry name" value="PAS-like_dom_sf"/>
</dbReference>
<evidence type="ECO:0000256" key="1">
    <source>
        <dbReference type="SAM" id="Coils"/>
    </source>
</evidence>
<dbReference type="SUPFAM" id="SSF55785">
    <property type="entry name" value="PYP-like sensor domain (PAS domain)"/>
    <property type="match status" value="1"/>
</dbReference>
<feature type="transmembrane region" description="Helical" evidence="2">
    <location>
        <begin position="73"/>
        <end position="90"/>
    </location>
</feature>
<evidence type="ECO:0000313" key="6">
    <source>
        <dbReference type="Proteomes" id="UP000580718"/>
    </source>
</evidence>
<evidence type="ECO:0000259" key="4">
    <source>
        <dbReference type="PROSITE" id="PS50887"/>
    </source>
</evidence>
<dbReference type="PROSITE" id="PS50883">
    <property type="entry name" value="EAL"/>
    <property type="match status" value="1"/>
</dbReference>
<dbReference type="PROSITE" id="PS50887">
    <property type="entry name" value="GGDEF"/>
    <property type="match status" value="1"/>
</dbReference>
<organism evidence="5 6">
    <name type="scientific">Modestobacter versicolor</name>
    <dbReference type="NCBI Taxonomy" id="429133"/>
    <lineage>
        <taxon>Bacteria</taxon>
        <taxon>Bacillati</taxon>
        <taxon>Actinomycetota</taxon>
        <taxon>Actinomycetes</taxon>
        <taxon>Geodermatophilales</taxon>
        <taxon>Geodermatophilaceae</taxon>
        <taxon>Modestobacter</taxon>
    </lineage>
</organism>
<dbReference type="InterPro" id="IPR035919">
    <property type="entry name" value="EAL_sf"/>
</dbReference>
<evidence type="ECO:0000256" key="2">
    <source>
        <dbReference type="SAM" id="Phobius"/>
    </source>
</evidence>
<feature type="transmembrane region" description="Helical" evidence="2">
    <location>
        <begin position="236"/>
        <end position="254"/>
    </location>
</feature>
<feature type="transmembrane region" description="Helical" evidence="2">
    <location>
        <begin position="6"/>
        <end position="26"/>
    </location>
</feature>
<keyword evidence="1" id="KW-0175">Coiled coil</keyword>
<dbReference type="PANTHER" id="PTHR44757:SF2">
    <property type="entry name" value="BIOFILM ARCHITECTURE MAINTENANCE PROTEIN MBAA"/>
    <property type="match status" value="1"/>
</dbReference>
<feature type="transmembrane region" description="Helical" evidence="2">
    <location>
        <begin position="193"/>
        <end position="216"/>
    </location>
</feature>
<dbReference type="InterPro" id="IPR013656">
    <property type="entry name" value="PAS_4"/>
</dbReference>
<comment type="caution">
    <text evidence="5">The sequence shown here is derived from an EMBL/GenBank/DDBJ whole genome shotgun (WGS) entry which is preliminary data.</text>
</comment>
<dbReference type="SMART" id="SM00091">
    <property type="entry name" value="PAS"/>
    <property type="match status" value="1"/>
</dbReference>
<feature type="domain" description="GGDEF" evidence="4">
    <location>
        <begin position="461"/>
        <end position="591"/>
    </location>
</feature>
<dbReference type="Pfam" id="PF00563">
    <property type="entry name" value="EAL"/>
    <property type="match status" value="1"/>
</dbReference>
<sequence length="865" mass="89608">MAADLVLMAAALVTVVVLWRSGARVSPGVHGWRSLRGWRLLAVAVVLGVASSVAVAVVSGAPRAGLFDPVGQLAPLPAVGLALIAVLTLLTREQLRSGGARLLTETALFFSASMVLAQVLVVGPALGGQPLTAPDRQVLELACVLTAAILSAVLVLITLSAGARRASGALLLLAAGTWAAAHGFAVAGEDLDLPLLVSGVTGAQLGALLLLCLAALRDPGAHVVAPPTRTTARLSLAGQLLPHVVMVVAAGVYLGAPLAGADPSRAAGVALLCCLALTAAQRAVAARDESRVAGRLRRSEAYFRSLVRSSSDAVLILDSELRVTWAAPSLQPPVDAPPLTGRPLVEAVHPEDAEAVRVWLAGGVAGSAGAAPIGLREFRLRAVSGGWRVLEAGVSDLRGDADVRALVLHCRDVTARLDREHELSSLAFTDPLTGLPNRAAQRVVLDGLLGELAAPAGDAAEDVALLLIEVQGLREAGEHAGRAVVDVALVEVARRLRATVRAEDQVARIGAELFSVLAHGTGDEPDRVAARCLSVIEAPITTEAGIVDLTAAVGLAPLVAGLTDRAAVDRAELALLDAKSAGAGSVRRYRAELTAARDRREQLRRDLVGARERGELALVWQPIVSLADHRVTGVEALLRWQHPLYGDVPPDEFLPVAERAGLVVELQRWVLHTATAAAVALPGHGVELKLGVNVSAQHLAAGTLVGDVTSALRASGLSPERLVVEITESALMGEHVADDVTALRLMGVHLALDDFGRGSSSLPGLGRLPVDIIKLDRALLSRVDRDPYTRAVCEAVVALGTVLHIDVVAEGVETASQLGVLSALGCGFAQGFLLSRPVGLVGLTQLLDAHDGRLWPGLVGRVEAS</sequence>
<dbReference type="SUPFAM" id="SSF55073">
    <property type="entry name" value="Nucleotide cyclase"/>
    <property type="match status" value="1"/>
</dbReference>
<dbReference type="AlphaFoldDB" id="A0A839YBH4"/>
<dbReference type="InterPro" id="IPR000014">
    <property type="entry name" value="PAS"/>
</dbReference>
<dbReference type="CDD" id="cd01948">
    <property type="entry name" value="EAL"/>
    <property type="match status" value="1"/>
</dbReference>
<dbReference type="Gene3D" id="3.20.20.450">
    <property type="entry name" value="EAL domain"/>
    <property type="match status" value="1"/>
</dbReference>
<feature type="domain" description="EAL" evidence="3">
    <location>
        <begin position="600"/>
        <end position="851"/>
    </location>
</feature>
<dbReference type="CDD" id="cd00130">
    <property type="entry name" value="PAS"/>
    <property type="match status" value="1"/>
</dbReference>
<reference evidence="5 6" key="1">
    <citation type="submission" date="2020-08" db="EMBL/GenBank/DDBJ databases">
        <title>Sequencing the genomes of 1000 actinobacteria strains.</title>
        <authorList>
            <person name="Klenk H.-P."/>
        </authorList>
    </citation>
    <scope>NUCLEOTIDE SEQUENCE [LARGE SCALE GENOMIC DNA]</scope>
    <source>
        <strain evidence="5 6">DSM 16678</strain>
    </source>
</reference>
<evidence type="ECO:0000313" key="5">
    <source>
        <dbReference type="EMBL" id="MBB3678481.1"/>
    </source>
</evidence>
<dbReference type="RefSeq" id="WP_183514336.1">
    <property type="nucleotide sequence ID" value="NZ_JACIBU010000002.1"/>
</dbReference>
<dbReference type="NCBIfam" id="TIGR00254">
    <property type="entry name" value="GGDEF"/>
    <property type="match status" value="1"/>
</dbReference>
<dbReference type="Gene3D" id="3.30.450.20">
    <property type="entry name" value="PAS domain"/>
    <property type="match status" value="1"/>
</dbReference>
<name>A0A839YBH4_9ACTN</name>
<dbReference type="InterPro" id="IPR000160">
    <property type="entry name" value="GGDEF_dom"/>
</dbReference>
<dbReference type="SMART" id="SM00052">
    <property type="entry name" value="EAL"/>
    <property type="match status" value="1"/>
</dbReference>
<feature type="transmembrane region" description="Helical" evidence="2">
    <location>
        <begin position="138"/>
        <end position="157"/>
    </location>
</feature>
<accession>A0A839YBH4</accession>
<feature type="transmembrane region" description="Helical" evidence="2">
    <location>
        <begin position="38"/>
        <end position="61"/>
    </location>
</feature>
<dbReference type="InterPro" id="IPR052155">
    <property type="entry name" value="Biofilm_reg_signaling"/>
</dbReference>
<keyword evidence="2" id="KW-1133">Transmembrane helix</keyword>
<gene>
    <name evidence="5" type="ORF">FHX36_004270</name>
</gene>
<dbReference type="CDD" id="cd01949">
    <property type="entry name" value="GGDEF"/>
    <property type="match status" value="1"/>
</dbReference>
<dbReference type="Pfam" id="PF00990">
    <property type="entry name" value="GGDEF"/>
    <property type="match status" value="1"/>
</dbReference>
<feature type="transmembrane region" description="Helical" evidence="2">
    <location>
        <begin position="169"/>
        <end position="187"/>
    </location>
</feature>
<keyword evidence="2" id="KW-0812">Transmembrane</keyword>
<dbReference type="SMART" id="SM00267">
    <property type="entry name" value="GGDEF"/>
    <property type="match status" value="1"/>
</dbReference>
<feature type="coiled-coil region" evidence="1">
    <location>
        <begin position="586"/>
        <end position="613"/>
    </location>
</feature>
<dbReference type="Proteomes" id="UP000580718">
    <property type="component" value="Unassembled WGS sequence"/>
</dbReference>
<evidence type="ECO:0000259" key="3">
    <source>
        <dbReference type="PROSITE" id="PS50883"/>
    </source>
</evidence>
<dbReference type="Gene3D" id="3.30.70.270">
    <property type="match status" value="1"/>
</dbReference>
<feature type="transmembrane region" description="Helical" evidence="2">
    <location>
        <begin position="102"/>
        <end position="126"/>
    </location>
</feature>
<dbReference type="SUPFAM" id="SSF141868">
    <property type="entry name" value="EAL domain-like"/>
    <property type="match status" value="1"/>
</dbReference>